<dbReference type="Pfam" id="PF00732">
    <property type="entry name" value="GMC_oxred_N"/>
    <property type="match status" value="1"/>
</dbReference>
<name>A0A8H6S4R3_9AGAR</name>
<protein>
    <submittedName>
        <fullName evidence="3">Alcohol oxidase</fullName>
    </submittedName>
</protein>
<evidence type="ECO:0000313" key="4">
    <source>
        <dbReference type="Proteomes" id="UP000636479"/>
    </source>
</evidence>
<dbReference type="InterPro" id="IPR036188">
    <property type="entry name" value="FAD/NAD-bd_sf"/>
</dbReference>
<dbReference type="InterPro" id="IPR012132">
    <property type="entry name" value="GMC_OxRdtase"/>
</dbReference>
<sequence>MGLFGGSYPTSPVSKAGTLHALGTKDAKTYDYIIVGGGTAGCCLASRLSEDPNVSVLLLERGPLHDAFIARVPLISSDHANSATPIVKTDCTPLAHAQQKTLQIAQGEALGGGSSVNAMLYTRGATGDFDRWAELGFPSWDYKSMEPYVLKSENTLTHKAPWHGASGPFVNQKTYLPFKSHENVLKAAASMGYVDVADFNSPSTPVDVCAVLDTAIDTGSHRVSAFTAYLPANLATARRSRLTICPRALASRIELANGVAAGVVFESSNGSVAGQFYARCRKEVIVACGAIASPQLLLLSGIGPREHVESHNIDCVVDLAGVGSELQDHVGVPIMYEVPLADSLQHMAVSVWRARPSNRKFHPAHKLKLSFGCAF</sequence>
<dbReference type="SUPFAM" id="SSF51905">
    <property type="entry name" value="FAD/NAD(P)-binding domain"/>
    <property type="match status" value="1"/>
</dbReference>
<evidence type="ECO:0000256" key="1">
    <source>
        <dbReference type="ARBA" id="ARBA00010790"/>
    </source>
</evidence>
<evidence type="ECO:0000313" key="3">
    <source>
        <dbReference type="EMBL" id="KAF7292791.1"/>
    </source>
</evidence>
<gene>
    <name evidence="3" type="ORF">MIND_01177800</name>
</gene>
<dbReference type="Gene3D" id="3.30.560.10">
    <property type="entry name" value="Glucose Oxidase, domain 3"/>
    <property type="match status" value="1"/>
</dbReference>
<dbReference type="EMBL" id="JACAZF010000011">
    <property type="protein sequence ID" value="KAF7292791.1"/>
    <property type="molecule type" value="Genomic_DNA"/>
</dbReference>
<feature type="domain" description="Glucose-methanol-choline oxidoreductase N-terminal" evidence="2">
    <location>
        <begin position="289"/>
        <end position="303"/>
    </location>
</feature>
<dbReference type="PROSITE" id="PS00624">
    <property type="entry name" value="GMC_OXRED_2"/>
    <property type="match status" value="1"/>
</dbReference>
<comment type="caution">
    <text evidence="3">The sequence shown here is derived from an EMBL/GenBank/DDBJ whole genome shotgun (WGS) entry which is preliminary data.</text>
</comment>
<keyword evidence="4" id="KW-1185">Reference proteome</keyword>
<reference evidence="3" key="1">
    <citation type="submission" date="2020-05" db="EMBL/GenBank/DDBJ databases">
        <title>Mycena genomes resolve the evolution of fungal bioluminescence.</title>
        <authorList>
            <person name="Tsai I.J."/>
        </authorList>
    </citation>
    <scope>NUCLEOTIDE SEQUENCE</scope>
    <source>
        <strain evidence="3">171206Taipei</strain>
    </source>
</reference>
<dbReference type="GO" id="GO:0016614">
    <property type="term" value="F:oxidoreductase activity, acting on CH-OH group of donors"/>
    <property type="evidence" value="ECO:0007669"/>
    <property type="project" value="InterPro"/>
</dbReference>
<proteinExistence type="inferred from homology"/>
<dbReference type="GO" id="GO:0050660">
    <property type="term" value="F:flavin adenine dinucleotide binding"/>
    <property type="evidence" value="ECO:0007669"/>
    <property type="project" value="InterPro"/>
</dbReference>
<evidence type="ECO:0000259" key="2">
    <source>
        <dbReference type="PROSITE" id="PS00624"/>
    </source>
</evidence>
<accession>A0A8H6S4R3</accession>
<dbReference type="RefSeq" id="XP_037215219.1">
    <property type="nucleotide sequence ID" value="XM_037368293.1"/>
</dbReference>
<organism evidence="3 4">
    <name type="scientific">Mycena indigotica</name>
    <dbReference type="NCBI Taxonomy" id="2126181"/>
    <lineage>
        <taxon>Eukaryota</taxon>
        <taxon>Fungi</taxon>
        <taxon>Dikarya</taxon>
        <taxon>Basidiomycota</taxon>
        <taxon>Agaricomycotina</taxon>
        <taxon>Agaricomycetes</taxon>
        <taxon>Agaricomycetidae</taxon>
        <taxon>Agaricales</taxon>
        <taxon>Marasmiineae</taxon>
        <taxon>Mycenaceae</taxon>
        <taxon>Mycena</taxon>
    </lineage>
</organism>
<dbReference type="GeneID" id="59350809"/>
<dbReference type="PANTHER" id="PTHR11552:SF219">
    <property type="entry name" value="GLUCOSE-METHANOL-CHOLINE OXIDOREDUCTASE N-TERMINAL DOMAIN-CONTAINING PROTEIN"/>
    <property type="match status" value="1"/>
</dbReference>
<dbReference type="PANTHER" id="PTHR11552">
    <property type="entry name" value="GLUCOSE-METHANOL-CHOLINE GMC OXIDOREDUCTASE"/>
    <property type="match status" value="1"/>
</dbReference>
<comment type="similarity">
    <text evidence="1">Belongs to the GMC oxidoreductase family.</text>
</comment>
<dbReference type="Proteomes" id="UP000636479">
    <property type="component" value="Unassembled WGS sequence"/>
</dbReference>
<dbReference type="Gene3D" id="3.50.50.60">
    <property type="entry name" value="FAD/NAD(P)-binding domain"/>
    <property type="match status" value="1"/>
</dbReference>
<dbReference type="OrthoDB" id="269227at2759"/>
<dbReference type="AlphaFoldDB" id="A0A8H6S4R3"/>
<dbReference type="InterPro" id="IPR000172">
    <property type="entry name" value="GMC_OxRdtase_N"/>
</dbReference>